<sequence length="404" mass="46709">MIINEYLQRRYRVAIDLTPLISTGENGGVNVFSHFLLESLLKLAPHWDIILLTSSNNHGYLTETYQKRVKTYCLKPPIRYANRIVTYSVKLWHFVRQVMGWNRILDQLKVDLLLCPYTNPAFQESGIPTITIVHDLQHLAMPQAFSWQEWLYRQLFFYQLTHRSTHIVCISEFTRQSMSQAFPNSKPKLQVIHHGNYRAKGVPQITEIQKALSKYGLEQNKYFFYPANNWPHKNHRTLLKAFSQYHQHSQNPIDLVLTGAWLQPSCLSSEEEKIYRSHPQIHVLGYVDAQTLESLWQGCFCLLFPSRYEGFGMPLVEAMYYHKPILCSQAASLPEVAGDAALYFHPDDVDDLVQKLLAIQTDTELVHELIAKGQQRLRLFSPTVTAQKYIQLICTTLAALGDDV</sequence>
<dbReference type="InterPro" id="IPR001296">
    <property type="entry name" value="Glyco_trans_1"/>
</dbReference>
<gene>
    <name evidence="4" type="ORF">RIF25_14165</name>
</gene>
<dbReference type="PANTHER" id="PTHR46401:SF2">
    <property type="entry name" value="GLYCOSYLTRANSFERASE WBBK-RELATED"/>
    <property type="match status" value="1"/>
</dbReference>
<feature type="domain" description="Glycosyl transferase family 1" evidence="2">
    <location>
        <begin position="215"/>
        <end position="376"/>
    </location>
</feature>
<dbReference type="AlphaFoldDB" id="A0AAE4FTL7"/>
<dbReference type="CDD" id="cd03809">
    <property type="entry name" value="GT4_MtfB-like"/>
    <property type="match status" value="1"/>
</dbReference>
<dbReference type="PANTHER" id="PTHR46401">
    <property type="entry name" value="GLYCOSYLTRANSFERASE WBBK-RELATED"/>
    <property type="match status" value="1"/>
</dbReference>
<dbReference type="Gene3D" id="3.40.50.2000">
    <property type="entry name" value="Glycogen Phosphorylase B"/>
    <property type="match status" value="2"/>
</dbReference>
<dbReference type="SUPFAM" id="SSF53756">
    <property type="entry name" value="UDP-Glycosyltransferase/glycogen phosphorylase"/>
    <property type="match status" value="1"/>
</dbReference>
<accession>A0AAE4FTL7</accession>
<name>A0AAE4FTL7_9CYAN</name>
<keyword evidence="5" id="KW-1185">Reference proteome</keyword>
<protein>
    <submittedName>
        <fullName evidence="4">Glycosyltransferase family 1 protein</fullName>
    </submittedName>
</protein>
<evidence type="ECO:0000259" key="3">
    <source>
        <dbReference type="Pfam" id="PF13439"/>
    </source>
</evidence>
<feature type="domain" description="Glycosyltransferase subfamily 4-like N-terminal" evidence="3">
    <location>
        <begin position="90"/>
        <end position="195"/>
    </location>
</feature>
<evidence type="ECO:0000313" key="4">
    <source>
        <dbReference type="EMBL" id="MDS3861946.1"/>
    </source>
</evidence>
<reference evidence="5" key="1">
    <citation type="submission" date="2023-07" db="EMBL/GenBank/DDBJ databases">
        <authorList>
            <person name="Luz R."/>
            <person name="Cordeiro R."/>
            <person name="Fonseca A."/>
            <person name="Goncalves V."/>
        </authorList>
    </citation>
    <scope>NUCLEOTIDE SEQUENCE [LARGE SCALE GENOMIC DNA]</scope>
    <source>
        <strain evidence="5">BACA0444</strain>
    </source>
</reference>
<organism evidence="4 5">
    <name type="scientific">Pseudocalidococcus azoricus BACA0444</name>
    <dbReference type="NCBI Taxonomy" id="2918990"/>
    <lineage>
        <taxon>Bacteria</taxon>
        <taxon>Bacillati</taxon>
        <taxon>Cyanobacteriota</taxon>
        <taxon>Cyanophyceae</taxon>
        <taxon>Acaryochloridales</taxon>
        <taxon>Thermosynechococcaceae</taxon>
        <taxon>Pseudocalidococcus</taxon>
        <taxon>Pseudocalidococcus azoricus</taxon>
    </lineage>
</organism>
<dbReference type="Pfam" id="PF00534">
    <property type="entry name" value="Glycos_transf_1"/>
    <property type="match status" value="1"/>
</dbReference>
<evidence type="ECO:0000313" key="5">
    <source>
        <dbReference type="Proteomes" id="UP001268256"/>
    </source>
</evidence>
<proteinExistence type="predicted"/>
<keyword evidence="1" id="KW-0808">Transferase</keyword>
<dbReference type="EMBL" id="JAVMIP010000019">
    <property type="protein sequence ID" value="MDS3861946.1"/>
    <property type="molecule type" value="Genomic_DNA"/>
</dbReference>
<dbReference type="GO" id="GO:0016757">
    <property type="term" value="F:glycosyltransferase activity"/>
    <property type="evidence" value="ECO:0007669"/>
    <property type="project" value="InterPro"/>
</dbReference>
<dbReference type="Pfam" id="PF13439">
    <property type="entry name" value="Glyco_transf_4"/>
    <property type="match status" value="1"/>
</dbReference>
<dbReference type="RefSeq" id="WP_322879168.1">
    <property type="nucleotide sequence ID" value="NZ_JAVMIP010000019.1"/>
</dbReference>
<dbReference type="Proteomes" id="UP001268256">
    <property type="component" value="Unassembled WGS sequence"/>
</dbReference>
<comment type="caution">
    <text evidence="4">The sequence shown here is derived from an EMBL/GenBank/DDBJ whole genome shotgun (WGS) entry which is preliminary data.</text>
</comment>
<dbReference type="InterPro" id="IPR028098">
    <property type="entry name" value="Glyco_trans_4-like_N"/>
</dbReference>
<evidence type="ECO:0000256" key="1">
    <source>
        <dbReference type="ARBA" id="ARBA00022679"/>
    </source>
</evidence>
<evidence type="ECO:0000259" key="2">
    <source>
        <dbReference type="Pfam" id="PF00534"/>
    </source>
</evidence>